<evidence type="ECO:0000256" key="1">
    <source>
        <dbReference type="SAM" id="MobiDB-lite"/>
    </source>
</evidence>
<feature type="region of interest" description="Disordered" evidence="1">
    <location>
        <begin position="41"/>
        <end position="65"/>
    </location>
</feature>
<dbReference type="Proteomes" id="UP001341281">
    <property type="component" value="Chromosome 01"/>
</dbReference>
<gene>
    <name evidence="2" type="ORF">U9M48_004670</name>
</gene>
<dbReference type="EMBL" id="CP144745">
    <property type="protein sequence ID" value="WVZ53772.1"/>
    <property type="molecule type" value="Genomic_DNA"/>
</dbReference>
<reference evidence="2 3" key="1">
    <citation type="submission" date="2024-02" db="EMBL/GenBank/DDBJ databases">
        <title>High-quality chromosome-scale genome assembly of Pensacola bahiagrass (Paspalum notatum Flugge var. saurae).</title>
        <authorList>
            <person name="Vega J.M."/>
            <person name="Podio M."/>
            <person name="Orjuela J."/>
            <person name="Siena L.A."/>
            <person name="Pessino S.C."/>
            <person name="Combes M.C."/>
            <person name="Mariac C."/>
            <person name="Albertini E."/>
            <person name="Pupilli F."/>
            <person name="Ortiz J.P.A."/>
            <person name="Leblanc O."/>
        </authorList>
    </citation>
    <scope>NUCLEOTIDE SEQUENCE [LARGE SCALE GENOMIC DNA]</scope>
    <source>
        <strain evidence="2">R1</strain>
        <tissue evidence="2">Leaf</tissue>
    </source>
</reference>
<name>A0AAQ3PKU9_PASNO</name>
<sequence length="65" mass="7497">MAPLRSEGRRPAGALPLWARPEWSRKFCRKNEKEKDINILSVQADGHQEQPFRVDPLLPEQISDS</sequence>
<protein>
    <submittedName>
        <fullName evidence="2">Uncharacterized protein</fullName>
    </submittedName>
</protein>
<evidence type="ECO:0000313" key="2">
    <source>
        <dbReference type="EMBL" id="WVZ53772.1"/>
    </source>
</evidence>
<keyword evidence="3" id="KW-1185">Reference proteome</keyword>
<dbReference type="AlphaFoldDB" id="A0AAQ3PKU9"/>
<organism evidence="2 3">
    <name type="scientific">Paspalum notatum var. saurae</name>
    <dbReference type="NCBI Taxonomy" id="547442"/>
    <lineage>
        <taxon>Eukaryota</taxon>
        <taxon>Viridiplantae</taxon>
        <taxon>Streptophyta</taxon>
        <taxon>Embryophyta</taxon>
        <taxon>Tracheophyta</taxon>
        <taxon>Spermatophyta</taxon>
        <taxon>Magnoliopsida</taxon>
        <taxon>Liliopsida</taxon>
        <taxon>Poales</taxon>
        <taxon>Poaceae</taxon>
        <taxon>PACMAD clade</taxon>
        <taxon>Panicoideae</taxon>
        <taxon>Andropogonodae</taxon>
        <taxon>Paspaleae</taxon>
        <taxon>Paspalinae</taxon>
        <taxon>Paspalum</taxon>
    </lineage>
</organism>
<proteinExistence type="predicted"/>
<evidence type="ECO:0000313" key="3">
    <source>
        <dbReference type="Proteomes" id="UP001341281"/>
    </source>
</evidence>
<accession>A0AAQ3PKU9</accession>